<evidence type="ECO:0000259" key="1">
    <source>
        <dbReference type="Pfam" id="PF13480"/>
    </source>
</evidence>
<organism evidence="2 3">
    <name type="scientific">Gallaecimonas pentaromativorans</name>
    <dbReference type="NCBI Taxonomy" id="584787"/>
    <lineage>
        <taxon>Bacteria</taxon>
        <taxon>Pseudomonadati</taxon>
        <taxon>Pseudomonadota</taxon>
        <taxon>Gammaproteobacteria</taxon>
        <taxon>Enterobacterales</taxon>
        <taxon>Gallaecimonadaceae</taxon>
        <taxon>Gallaecimonas</taxon>
    </lineage>
</organism>
<accession>A0A3N1NUT0</accession>
<dbReference type="SUPFAM" id="SSF55729">
    <property type="entry name" value="Acyl-CoA N-acyltransferases (Nat)"/>
    <property type="match status" value="1"/>
</dbReference>
<dbReference type="Proteomes" id="UP000268033">
    <property type="component" value="Unassembled WGS sequence"/>
</dbReference>
<comment type="caution">
    <text evidence="2">The sequence shown here is derived from an EMBL/GenBank/DDBJ whole genome shotgun (WGS) entry which is preliminary data.</text>
</comment>
<dbReference type="OrthoDB" id="7327303at2"/>
<protein>
    <submittedName>
        <fullName evidence="2">Acetyltransferase (GNAT) family protein</fullName>
    </submittedName>
</protein>
<dbReference type="InterPro" id="IPR016181">
    <property type="entry name" value="Acyl_CoA_acyltransferase"/>
</dbReference>
<reference evidence="2 3" key="1">
    <citation type="submission" date="2018-11" db="EMBL/GenBank/DDBJ databases">
        <title>Genomic Encyclopedia of Type Strains, Phase IV (KMG-IV): sequencing the most valuable type-strain genomes for metagenomic binning, comparative biology and taxonomic classification.</title>
        <authorList>
            <person name="Goeker M."/>
        </authorList>
    </citation>
    <scope>NUCLEOTIDE SEQUENCE [LARGE SCALE GENOMIC DNA]</scope>
    <source>
        <strain evidence="2 3">DSM 21945</strain>
    </source>
</reference>
<sequence length="313" mass="34729">MELMPLTDAHWPALSRLPNCSALWSPCHREYYRQYFQRPFVDHSLAVVHQGELAGVLLATLDDRQLGFFGGPARLLIAPGLAEARKLEAERLLTKAFSAEFMDKASVLSYQFPAKVPDGIATALLDAGATTAVHFEQEIALGDDDVLWSGVRKSYRQGVRWGQQNLELRLVDATNLDVSDMERFRLFHERVAGRATRSLSSWQAQQKLIADNEAFAVFASLDGQLVAASLFLCGASRAYYGVGVYDRDRFNLPISHYPLYAGLQRARERGCTVMDMGPIAFAGDGDPKLAQIGLFKRGFGGDLQPWLCLSLAR</sequence>
<dbReference type="InterPro" id="IPR038740">
    <property type="entry name" value="BioF2-like_GNAT_dom"/>
</dbReference>
<dbReference type="AlphaFoldDB" id="A0A3N1NUT0"/>
<keyword evidence="3" id="KW-1185">Reference proteome</keyword>
<gene>
    <name evidence="2" type="ORF">EDC28_10988</name>
</gene>
<proteinExistence type="predicted"/>
<dbReference type="Gene3D" id="3.40.630.30">
    <property type="match status" value="1"/>
</dbReference>
<dbReference type="EMBL" id="RJUL01000009">
    <property type="protein sequence ID" value="ROQ22602.1"/>
    <property type="molecule type" value="Genomic_DNA"/>
</dbReference>
<evidence type="ECO:0000313" key="3">
    <source>
        <dbReference type="Proteomes" id="UP000268033"/>
    </source>
</evidence>
<dbReference type="GO" id="GO:0016740">
    <property type="term" value="F:transferase activity"/>
    <property type="evidence" value="ECO:0007669"/>
    <property type="project" value="UniProtKB-KW"/>
</dbReference>
<name>A0A3N1NUT0_9GAMM</name>
<feature type="domain" description="BioF2-like acetyltransferase" evidence="1">
    <location>
        <begin position="151"/>
        <end position="279"/>
    </location>
</feature>
<dbReference type="Pfam" id="PF13480">
    <property type="entry name" value="Acetyltransf_6"/>
    <property type="match status" value="1"/>
</dbReference>
<evidence type="ECO:0000313" key="2">
    <source>
        <dbReference type="EMBL" id="ROQ22602.1"/>
    </source>
</evidence>
<keyword evidence="2" id="KW-0808">Transferase</keyword>
<dbReference type="STRING" id="584787.GCA_001247655_01417"/>